<dbReference type="GO" id="GO:0015031">
    <property type="term" value="P:protein transport"/>
    <property type="evidence" value="ECO:0007669"/>
    <property type="project" value="UniProtKB-KW"/>
</dbReference>
<dbReference type="KEGG" id="uma:UMAG_00710"/>
<dbReference type="STRING" id="237631.A0A0D1CH55"/>
<keyword evidence="8" id="KW-1185">Reference proteome</keyword>
<evidence type="ECO:0000256" key="1">
    <source>
        <dbReference type="ARBA" id="ARBA00010578"/>
    </source>
</evidence>
<dbReference type="PANTHER" id="PTHR13043:SF1">
    <property type="entry name" value="EXOCYST COMPLEX COMPONENT 2"/>
    <property type="match status" value="1"/>
</dbReference>
<dbReference type="InParanoid" id="A0A0D1CH55"/>
<keyword evidence="2 4" id="KW-0813">Transport</keyword>
<dbReference type="InterPro" id="IPR029175">
    <property type="entry name" value="EXOC2/Sec5"/>
</dbReference>
<protein>
    <recommendedName>
        <fullName evidence="4">Exocyst complex component SEC5</fullName>
    </recommendedName>
</protein>
<dbReference type="Pfam" id="PF15469">
    <property type="entry name" value="Sec5"/>
    <property type="match status" value="1"/>
</dbReference>
<dbReference type="eggNOG" id="KOG2347">
    <property type="taxonomic scope" value="Eukaryota"/>
</dbReference>
<proteinExistence type="inferred from homology"/>
<evidence type="ECO:0000313" key="7">
    <source>
        <dbReference type="EMBL" id="KIS72302.1"/>
    </source>
</evidence>
<evidence type="ECO:0000256" key="4">
    <source>
        <dbReference type="RuleBase" id="RU365069"/>
    </source>
</evidence>
<dbReference type="OMA" id="RMWMDVD"/>
<comment type="subunit">
    <text evidence="4">Component of the exocyst complex.</text>
</comment>
<dbReference type="RefSeq" id="XP_011386501.1">
    <property type="nucleotide sequence ID" value="XM_011388199.1"/>
</dbReference>
<comment type="similarity">
    <text evidence="1 4">Belongs to the SEC5 family.</text>
</comment>
<organism evidence="7 8">
    <name type="scientific">Mycosarcoma maydis</name>
    <name type="common">Corn smut fungus</name>
    <name type="synonym">Ustilago maydis</name>
    <dbReference type="NCBI Taxonomy" id="5270"/>
    <lineage>
        <taxon>Eukaryota</taxon>
        <taxon>Fungi</taxon>
        <taxon>Dikarya</taxon>
        <taxon>Basidiomycota</taxon>
        <taxon>Ustilaginomycotina</taxon>
        <taxon>Ustilaginomycetes</taxon>
        <taxon>Ustilaginales</taxon>
        <taxon>Ustilaginaceae</taxon>
        <taxon>Mycosarcoma</taxon>
    </lineage>
</organism>
<name>A0A0D1CH55_MYCMD</name>
<sequence>MALQFDEAELLKAYHLDSLEPSAWHTTETGADEKGSASSTAVADEPDPLGLRSSMATFRGLPKDVKTQTSLSSKAFDAKVFLSTIHPDATFADLSHGIQHLKNSIDQRSEALKVLVEENFDRFVAVKATTDGVYREMRDTESGPLQPQADYGVASLNNILANASAKADQVFMPVLENNLKTIKLRSTLGVFERSKFFFNLPGSLSESVEMGRYDVALRDYKKGKYLLDSRPGQLLAVGSATQPESAGGARNDIQQKRVFAKVWDAVEVTMKDMQSRLTAQLREPRRSVEEQERTIEILLELDPTDDPVSIFLESQHEHLRSVMRKTFDGGVARIEAARSAQRASSSAADRDRARDLQKSIRSMRFIDRLDASFDKCTGAETWKATHDLVKSLSKTIAGSLPNFWRVAKNHAEGKFTRAKTRLGGATSATTTSGTTMSAKNKAWAVEALDAYISLVSHLFSLTDMSILIRQPLPTQTPDWVPTGTSSPTAAHYLRKMLTQLVEACNDLASLGITSTSSLRGLLTNARFSFVQVLCVLWQEDAKLLHMLEDWTLNPDEQATTLHLRELAAFHKSNARQAFHLAGGRSAVTPASALEASRKNRNAEQPVAPEFTTRIKASFLDALYAFLDGLVHLAFSDYSPLEPRTALSVQSVPGHPGSAVDVRDPDTRVLVSVTNLSHLSRIVVPSLVKQFGDAYAVKMDEDLATLTEVSTQLDAILFNDYVQRKSAWISEIVSHGILSSGIEWSNIPKPSSVHAFIYQALLSLVQVHAHVRSIAKPLVTRTVTTLVDDLASTTLDSFQRIPRFGLGGMLQATLEIEFLHQTLTNFISPKAEGLLKQVYETISHKYRRVDAREKEQLNSELERVKQILVASRKATALEFLCFRRARRDTAKDEAAPT</sequence>
<dbReference type="OrthoDB" id="26242at2759"/>
<evidence type="ECO:0000259" key="6">
    <source>
        <dbReference type="Pfam" id="PF15469"/>
    </source>
</evidence>
<evidence type="ECO:0000313" key="8">
    <source>
        <dbReference type="Proteomes" id="UP000000561"/>
    </source>
</evidence>
<feature type="domain" description="Exocyst complex component EXOC2/Sec5 N-terminal" evidence="6">
    <location>
        <begin position="46"/>
        <end position="881"/>
    </location>
</feature>
<dbReference type="InterPro" id="IPR039481">
    <property type="entry name" value="EXOC2/Sec5_N_dom"/>
</dbReference>
<dbReference type="GO" id="GO:0000145">
    <property type="term" value="C:exocyst"/>
    <property type="evidence" value="ECO:0000318"/>
    <property type="project" value="GO_Central"/>
</dbReference>
<evidence type="ECO:0000256" key="5">
    <source>
        <dbReference type="SAM" id="MobiDB-lite"/>
    </source>
</evidence>
<dbReference type="VEuPathDB" id="FungiDB:UMAG_00710"/>
<dbReference type="EMBL" id="CM003140">
    <property type="protein sequence ID" value="KIS72302.1"/>
    <property type="molecule type" value="Genomic_DNA"/>
</dbReference>
<keyword evidence="3 4" id="KW-0268">Exocytosis</keyword>
<reference evidence="7 8" key="1">
    <citation type="journal article" date="2006" name="Nature">
        <title>Insights from the genome of the biotrophic fungal plant pathogen Ustilago maydis.</title>
        <authorList>
            <person name="Kamper J."/>
            <person name="Kahmann R."/>
            <person name="Bolker M."/>
            <person name="Ma L.J."/>
            <person name="Brefort T."/>
            <person name="Saville B.J."/>
            <person name="Banuett F."/>
            <person name="Kronstad J.W."/>
            <person name="Gold S.E."/>
            <person name="Muller O."/>
            <person name="Perlin M.H."/>
            <person name="Wosten H.A."/>
            <person name="de Vries R."/>
            <person name="Ruiz-Herrera J."/>
            <person name="Reynaga-Pena C.G."/>
            <person name="Snetselaar K."/>
            <person name="McCann M."/>
            <person name="Perez-Martin J."/>
            <person name="Feldbrugge M."/>
            <person name="Basse C.W."/>
            <person name="Steinberg G."/>
            <person name="Ibeas J.I."/>
            <person name="Holloman W."/>
            <person name="Guzman P."/>
            <person name="Farman M."/>
            <person name="Stajich J.E."/>
            <person name="Sentandreu R."/>
            <person name="Gonzalez-Prieto J.M."/>
            <person name="Kennell J.C."/>
            <person name="Molina L."/>
            <person name="Schirawski J."/>
            <person name="Mendoza-Mendoza A."/>
            <person name="Greilinger D."/>
            <person name="Munch K."/>
            <person name="Rossel N."/>
            <person name="Scherer M."/>
            <person name="Vranes M."/>
            <person name="Ladendorf O."/>
            <person name="Vincon V."/>
            <person name="Fuchs U."/>
            <person name="Sandrock B."/>
            <person name="Meng S."/>
            <person name="Ho E.C."/>
            <person name="Cahill M.J."/>
            <person name="Boyce K.J."/>
            <person name="Klose J."/>
            <person name="Klosterman S.J."/>
            <person name="Deelstra H.J."/>
            <person name="Ortiz-Castellanos L."/>
            <person name="Li W."/>
            <person name="Sanchez-Alonso P."/>
            <person name="Schreier P.H."/>
            <person name="Hauser-Hahn I."/>
            <person name="Vaupel M."/>
            <person name="Koopmann E."/>
            <person name="Friedrich G."/>
            <person name="Voss H."/>
            <person name="Schluter T."/>
            <person name="Margolis J."/>
            <person name="Platt D."/>
            <person name="Swimmer C."/>
            <person name="Gnirke A."/>
            <person name="Chen F."/>
            <person name="Vysotskaia V."/>
            <person name="Mannhaupt G."/>
            <person name="Guldener U."/>
            <person name="Munsterkotter M."/>
            <person name="Haase D."/>
            <person name="Oesterheld M."/>
            <person name="Mewes H.W."/>
            <person name="Mauceli E.W."/>
            <person name="DeCaprio D."/>
            <person name="Wade C.M."/>
            <person name="Butler J."/>
            <person name="Young S."/>
            <person name="Jaffe D.B."/>
            <person name="Calvo S."/>
            <person name="Nusbaum C."/>
            <person name="Galagan J."/>
            <person name="Birren B.W."/>
        </authorList>
    </citation>
    <scope>NUCLEOTIDE SEQUENCE [LARGE SCALE GENOMIC DNA]</scope>
    <source>
        <strain evidence="8">DSM 14603 / FGSC 9021 / UM521</strain>
    </source>
</reference>
<gene>
    <name evidence="7" type="ORF">UMAG_00710</name>
</gene>
<feature type="region of interest" description="Disordered" evidence="5">
    <location>
        <begin position="26"/>
        <end position="49"/>
    </location>
</feature>
<dbReference type="GO" id="GO:0006893">
    <property type="term" value="P:Golgi to plasma membrane transport"/>
    <property type="evidence" value="ECO:0000318"/>
    <property type="project" value="GO_Central"/>
</dbReference>
<dbReference type="GO" id="GO:0006887">
    <property type="term" value="P:exocytosis"/>
    <property type="evidence" value="ECO:0000318"/>
    <property type="project" value="GO_Central"/>
</dbReference>
<evidence type="ECO:0000256" key="2">
    <source>
        <dbReference type="ARBA" id="ARBA00022448"/>
    </source>
</evidence>
<dbReference type="Proteomes" id="UP000000561">
    <property type="component" value="Chromosome 1"/>
</dbReference>
<dbReference type="GeneID" id="23561934"/>
<keyword evidence="4" id="KW-0653">Protein transport</keyword>
<evidence type="ECO:0000256" key="3">
    <source>
        <dbReference type="ARBA" id="ARBA00022483"/>
    </source>
</evidence>
<accession>A0A0D1CH55</accession>
<dbReference type="PANTHER" id="PTHR13043">
    <property type="entry name" value="EXOCYST COMPLEX COMPONENT SEC5"/>
    <property type="match status" value="1"/>
</dbReference>
<comment type="function">
    <text evidence="4">Component of the exocyst complex involved in the docking of exocytic vesicles with fusion sites on the plasma membrane.</text>
</comment>
<dbReference type="AlphaFoldDB" id="A0A0D1CH55"/>